<protein>
    <recommendedName>
        <fullName evidence="1">Imm-5-like domain-containing protein</fullName>
    </recommendedName>
</protein>
<proteinExistence type="predicted"/>
<dbReference type="Pfam" id="PF21805">
    <property type="entry name" value="Imm5_like"/>
    <property type="match status" value="1"/>
</dbReference>
<evidence type="ECO:0000313" key="3">
    <source>
        <dbReference type="Proteomes" id="UP000597989"/>
    </source>
</evidence>
<feature type="domain" description="Imm-5-like" evidence="1">
    <location>
        <begin position="16"/>
        <end position="131"/>
    </location>
</feature>
<dbReference type="AlphaFoldDB" id="A0A917KAL9"/>
<dbReference type="InterPro" id="IPR048667">
    <property type="entry name" value="Imm5-like"/>
</dbReference>
<dbReference type="Proteomes" id="UP000597989">
    <property type="component" value="Unassembled WGS sequence"/>
</dbReference>
<sequence length="191" mass="19980">MTAADEDLTIALSVAQLREVTRFAVACAAPAVVIFERARPDDRRPRAAIEAGQAFVDTATRTKAIRDSAWAAHRAFQQTRDAGQAAASDAARAAVAAAGAAFLHPLAKATQVLHILGSAAHAARAFELDAGYDRDVGAAYIEQARGLASPTVVSVLARYPNAPSGRGRVGELVRILDASLRQLATGRGDQP</sequence>
<reference evidence="2 3" key="1">
    <citation type="journal article" date="2014" name="Int. J. Syst. Evol. Microbiol.">
        <title>Complete genome sequence of Corynebacterium casei LMG S-19264T (=DSM 44701T), isolated from a smear-ripened cheese.</title>
        <authorList>
            <consortium name="US DOE Joint Genome Institute (JGI-PGF)"/>
            <person name="Walter F."/>
            <person name="Albersmeier A."/>
            <person name="Kalinowski J."/>
            <person name="Ruckert C."/>
        </authorList>
    </citation>
    <scope>NUCLEOTIDE SEQUENCE [LARGE SCALE GENOMIC DNA]</scope>
    <source>
        <strain evidence="2 3">CGMCC 4.7206</strain>
    </source>
</reference>
<dbReference type="EMBL" id="BMMT01000031">
    <property type="protein sequence ID" value="GGJ06976.1"/>
    <property type="molecule type" value="Genomic_DNA"/>
</dbReference>
<dbReference type="RefSeq" id="WP_188991867.1">
    <property type="nucleotide sequence ID" value="NZ_BMMT01000031.1"/>
</dbReference>
<organism evidence="2 3">
    <name type="scientific">Saccharopolyspora thermophila</name>
    <dbReference type="NCBI Taxonomy" id="89367"/>
    <lineage>
        <taxon>Bacteria</taxon>
        <taxon>Bacillati</taxon>
        <taxon>Actinomycetota</taxon>
        <taxon>Actinomycetes</taxon>
        <taxon>Pseudonocardiales</taxon>
        <taxon>Pseudonocardiaceae</taxon>
        <taxon>Saccharopolyspora</taxon>
    </lineage>
</organism>
<accession>A0A917KAL9</accession>
<evidence type="ECO:0000313" key="2">
    <source>
        <dbReference type="EMBL" id="GGJ06976.1"/>
    </source>
</evidence>
<evidence type="ECO:0000259" key="1">
    <source>
        <dbReference type="Pfam" id="PF21805"/>
    </source>
</evidence>
<comment type="caution">
    <text evidence="2">The sequence shown here is derived from an EMBL/GenBank/DDBJ whole genome shotgun (WGS) entry which is preliminary data.</text>
</comment>
<gene>
    <name evidence="2" type="ORF">GCM10011581_49890</name>
</gene>
<name>A0A917KAL9_9PSEU</name>